<dbReference type="EMBL" id="SDEE01000187">
    <property type="protein sequence ID" value="RXW19713.1"/>
    <property type="molecule type" value="Genomic_DNA"/>
</dbReference>
<feature type="compositionally biased region" description="Basic and acidic residues" evidence="1">
    <location>
        <begin position="12"/>
        <end position="42"/>
    </location>
</feature>
<dbReference type="AlphaFoldDB" id="A0A4Q2DIJ2"/>
<sequence>MVLTRESNSNFKGRDLLNHYDRKTREEAKAERDQKAASDTEKALSRKKGLAWVQFQAFIAV</sequence>
<evidence type="ECO:0000313" key="3">
    <source>
        <dbReference type="Proteomes" id="UP000290288"/>
    </source>
</evidence>
<protein>
    <submittedName>
        <fullName evidence="2">Uncharacterized protein</fullName>
    </submittedName>
</protein>
<keyword evidence="3" id="KW-1185">Reference proteome</keyword>
<organism evidence="2 3">
    <name type="scientific">Candolleomyces aberdarensis</name>
    <dbReference type="NCBI Taxonomy" id="2316362"/>
    <lineage>
        <taxon>Eukaryota</taxon>
        <taxon>Fungi</taxon>
        <taxon>Dikarya</taxon>
        <taxon>Basidiomycota</taxon>
        <taxon>Agaricomycotina</taxon>
        <taxon>Agaricomycetes</taxon>
        <taxon>Agaricomycetidae</taxon>
        <taxon>Agaricales</taxon>
        <taxon>Agaricineae</taxon>
        <taxon>Psathyrellaceae</taxon>
        <taxon>Candolleomyces</taxon>
    </lineage>
</organism>
<proteinExistence type="predicted"/>
<evidence type="ECO:0000313" key="2">
    <source>
        <dbReference type="EMBL" id="RXW19713.1"/>
    </source>
</evidence>
<dbReference type="Proteomes" id="UP000290288">
    <property type="component" value="Unassembled WGS sequence"/>
</dbReference>
<evidence type="ECO:0000256" key="1">
    <source>
        <dbReference type="SAM" id="MobiDB-lite"/>
    </source>
</evidence>
<feature type="region of interest" description="Disordered" evidence="1">
    <location>
        <begin position="1"/>
        <end position="42"/>
    </location>
</feature>
<name>A0A4Q2DIJ2_9AGAR</name>
<reference evidence="2 3" key="1">
    <citation type="submission" date="2019-01" db="EMBL/GenBank/DDBJ databases">
        <title>Draft genome sequence of Psathyrella aberdarensis IHI B618.</title>
        <authorList>
            <person name="Buettner E."/>
            <person name="Kellner H."/>
        </authorList>
    </citation>
    <scope>NUCLEOTIDE SEQUENCE [LARGE SCALE GENOMIC DNA]</scope>
    <source>
        <strain evidence="2 3">IHI B618</strain>
    </source>
</reference>
<comment type="caution">
    <text evidence="2">The sequence shown here is derived from an EMBL/GenBank/DDBJ whole genome shotgun (WGS) entry which is preliminary data.</text>
</comment>
<accession>A0A4Q2DIJ2</accession>
<gene>
    <name evidence="2" type="ORF">EST38_g6139</name>
</gene>
<feature type="compositionally biased region" description="Polar residues" evidence="1">
    <location>
        <begin position="1"/>
        <end position="11"/>
    </location>
</feature>